<name>A0A9Q0L5F1_ANAIG</name>
<dbReference type="EMBL" id="JAPDFW010000138">
    <property type="protein sequence ID" value="KAJ5066632.1"/>
    <property type="molecule type" value="Genomic_DNA"/>
</dbReference>
<gene>
    <name evidence="6" type="ORF">M0811_13401</name>
</gene>
<evidence type="ECO:0000256" key="4">
    <source>
        <dbReference type="SAM" id="MobiDB-lite"/>
    </source>
</evidence>
<dbReference type="GO" id="GO:0003677">
    <property type="term" value="F:DNA binding"/>
    <property type="evidence" value="ECO:0007669"/>
    <property type="project" value="UniProtKB-KW"/>
</dbReference>
<evidence type="ECO:0000313" key="7">
    <source>
        <dbReference type="Proteomes" id="UP001149090"/>
    </source>
</evidence>
<dbReference type="AlphaFoldDB" id="A0A9Q0L5F1"/>
<keyword evidence="1" id="KW-0805">Transcription regulation</keyword>
<keyword evidence="3" id="KW-0804">Transcription</keyword>
<dbReference type="Pfam" id="PF08523">
    <property type="entry name" value="MBF1"/>
    <property type="match status" value="1"/>
</dbReference>
<dbReference type="PROSITE" id="PS50943">
    <property type="entry name" value="HTH_CROC1"/>
    <property type="match status" value="1"/>
</dbReference>
<dbReference type="SUPFAM" id="SSF47413">
    <property type="entry name" value="lambda repressor-like DNA-binding domains"/>
    <property type="match status" value="1"/>
</dbReference>
<dbReference type="Pfam" id="PF01381">
    <property type="entry name" value="HTH_3"/>
    <property type="match status" value="1"/>
</dbReference>
<feature type="region of interest" description="Disordered" evidence="4">
    <location>
        <begin position="1"/>
        <end position="34"/>
    </location>
</feature>
<evidence type="ECO:0000256" key="3">
    <source>
        <dbReference type="ARBA" id="ARBA00023163"/>
    </source>
</evidence>
<dbReference type="InterPro" id="IPR001387">
    <property type="entry name" value="Cro/C1-type_HTH"/>
</dbReference>
<dbReference type="InterPro" id="IPR010982">
    <property type="entry name" value="Lambda_DNA-bd_dom_sf"/>
</dbReference>
<dbReference type="InterPro" id="IPR013729">
    <property type="entry name" value="MBF1_N"/>
</dbReference>
<evidence type="ECO:0000313" key="6">
    <source>
        <dbReference type="EMBL" id="KAJ5066632.1"/>
    </source>
</evidence>
<dbReference type="PANTHER" id="PTHR10245">
    <property type="entry name" value="ENDOTHELIAL DIFFERENTIATION-RELATED FACTOR 1 MULTIPROTEIN BRIDGING FACTOR 1"/>
    <property type="match status" value="1"/>
</dbReference>
<comment type="caution">
    <text evidence="6">The sequence shown here is derived from an EMBL/GenBank/DDBJ whole genome shotgun (WGS) entry which is preliminary data.</text>
</comment>
<feature type="compositionally biased region" description="Basic and acidic residues" evidence="4">
    <location>
        <begin position="14"/>
        <end position="34"/>
    </location>
</feature>
<dbReference type="Gene3D" id="1.10.260.40">
    <property type="entry name" value="lambda repressor-like DNA-binding domains"/>
    <property type="match status" value="1"/>
</dbReference>
<evidence type="ECO:0000259" key="5">
    <source>
        <dbReference type="PROSITE" id="PS50943"/>
    </source>
</evidence>
<keyword evidence="7" id="KW-1185">Reference proteome</keyword>
<dbReference type="OrthoDB" id="10253401at2759"/>
<evidence type="ECO:0000256" key="2">
    <source>
        <dbReference type="ARBA" id="ARBA00023125"/>
    </source>
</evidence>
<reference evidence="6" key="1">
    <citation type="submission" date="2022-10" db="EMBL/GenBank/DDBJ databases">
        <title>Novel sulphate-reducing endosymbionts in the free-living metamonad Anaeramoeba.</title>
        <authorList>
            <person name="Jerlstrom-Hultqvist J."/>
            <person name="Cepicka I."/>
            <person name="Gallot-Lavallee L."/>
            <person name="Salas-Leiva D."/>
            <person name="Curtis B.A."/>
            <person name="Zahonova K."/>
            <person name="Pipaliya S."/>
            <person name="Dacks J."/>
            <person name="Roger A.J."/>
        </authorList>
    </citation>
    <scope>NUCLEOTIDE SEQUENCE</scope>
    <source>
        <strain evidence="6">BMAN</strain>
    </source>
</reference>
<dbReference type="SMART" id="SM00530">
    <property type="entry name" value="HTH_XRE"/>
    <property type="match status" value="1"/>
</dbReference>
<keyword evidence="2" id="KW-0238">DNA-binding</keyword>
<protein>
    <submittedName>
        <fullName evidence="6">Endothelial differentiation-related factor 1</fullName>
    </submittedName>
</protein>
<dbReference type="OMA" id="KANQQRS"/>
<dbReference type="CDD" id="cd00093">
    <property type="entry name" value="HTH_XRE"/>
    <property type="match status" value="1"/>
</dbReference>
<dbReference type="Proteomes" id="UP001149090">
    <property type="component" value="Unassembled WGS sequence"/>
</dbReference>
<feature type="domain" description="HTH cro/C1-type" evidence="5">
    <location>
        <begin position="86"/>
        <end position="140"/>
    </location>
</feature>
<sequence>MDYQDWNPVFIGNKKPEKKPEPTKKEKEKTKEKELKRAIKSGNVIIEKKRDAGKNAAKKQDVNMKNVEEAETFETKNVGLKLGKKIQQARATKKWTQKELGMRISEKQSVVNEYETGKAVKNNQILAKMEKALGVKLRGKI</sequence>
<proteinExistence type="predicted"/>
<evidence type="ECO:0000256" key="1">
    <source>
        <dbReference type="ARBA" id="ARBA00023015"/>
    </source>
</evidence>
<dbReference type="GO" id="GO:0005634">
    <property type="term" value="C:nucleus"/>
    <property type="evidence" value="ECO:0007669"/>
    <property type="project" value="TreeGrafter"/>
</dbReference>
<dbReference type="PANTHER" id="PTHR10245:SF15">
    <property type="entry name" value="ENDOTHELIAL DIFFERENTIATION-RELATED FACTOR 1"/>
    <property type="match status" value="1"/>
</dbReference>
<accession>A0A9Q0L5F1</accession>
<organism evidence="6 7">
    <name type="scientific">Anaeramoeba ignava</name>
    <name type="common">Anaerobic marine amoeba</name>
    <dbReference type="NCBI Taxonomy" id="1746090"/>
    <lineage>
        <taxon>Eukaryota</taxon>
        <taxon>Metamonada</taxon>
        <taxon>Anaeramoebidae</taxon>
        <taxon>Anaeramoeba</taxon>
    </lineage>
</organism>